<dbReference type="InterPro" id="IPR029056">
    <property type="entry name" value="Ribokinase-like"/>
</dbReference>
<dbReference type="Pfam" id="PF08543">
    <property type="entry name" value="Phos_pyr_kin"/>
    <property type="match status" value="1"/>
</dbReference>
<dbReference type="InterPro" id="IPR013749">
    <property type="entry name" value="PM/HMP-P_kinase-1"/>
</dbReference>
<sequence length="310" mass="33575">MGVLAVWGRVLSIQSHTVHGYVGNKSAVFPLQLLGFDVDPINSVQFSNHTGYKNGFKGDVLNGDQLKDLVKGLQANDLVKDYTHMLTGYIGSVSFLSQVLDVHRVVKEACPELAYFCDPVLGDKGKLYVPEELVDVYRERVIPVATVLTPNQFELELLSKVKVTDLTSAKHAFAALHARGVQTVILTSCELPPDAGGQGDSLLLLASVARGKGEAGPPRLFQAVQPKVEGHFTGTGDLIAALFLAWTVRTNGDMLAAIRKACTSMHCVVSRTKEAIDAGRNANREILLIESRKDIEEPDVDADIINVTTV</sequence>
<dbReference type="CDD" id="cd01173">
    <property type="entry name" value="pyridoxal_pyridoxamine_kinase"/>
    <property type="match status" value="1"/>
</dbReference>
<dbReference type="SUPFAM" id="SSF53613">
    <property type="entry name" value="Ribokinase-like"/>
    <property type="match status" value="1"/>
</dbReference>
<dbReference type="InterPro" id="IPR004625">
    <property type="entry name" value="PyrdxlKinase"/>
</dbReference>
<dbReference type="EMBL" id="CAXAMM010040473">
    <property type="protein sequence ID" value="CAK9093459.1"/>
    <property type="molecule type" value="Genomic_DNA"/>
</dbReference>
<keyword evidence="9" id="KW-1185">Reference proteome</keyword>
<dbReference type="PANTHER" id="PTHR10534:SF2">
    <property type="entry name" value="PYRIDOXAL KINASE"/>
    <property type="match status" value="1"/>
</dbReference>
<name>A0ABP0QZR9_9DINO</name>
<evidence type="ECO:0000313" key="8">
    <source>
        <dbReference type="EMBL" id="CAK9093459.1"/>
    </source>
</evidence>
<evidence type="ECO:0000256" key="4">
    <source>
        <dbReference type="ARBA" id="ARBA00022741"/>
    </source>
</evidence>
<evidence type="ECO:0000256" key="5">
    <source>
        <dbReference type="ARBA" id="ARBA00022777"/>
    </source>
</evidence>
<dbReference type="NCBIfam" id="TIGR00687">
    <property type="entry name" value="pyridox_kin"/>
    <property type="match status" value="1"/>
</dbReference>
<gene>
    <name evidence="8" type="ORF">SCF082_LOCUS43969</name>
</gene>
<evidence type="ECO:0000256" key="1">
    <source>
        <dbReference type="ARBA" id="ARBA00008805"/>
    </source>
</evidence>
<evidence type="ECO:0000259" key="7">
    <source>
        <dbReference type="Pfam" id="PF08543"/>
    </source>
</evidence>
<keyword evidence="4" id="KW-0547">Nucleotide-binding</keyword>
<proteinExistence type="inferred from homology"/>
<evidence type="ECO:0000256" key="6">
    <source>
        <dbReference type="ARBA" id="ARBA00022840"/>
    </source>
</evidence>
<comment type="similarity">
    <text evidence="1">Belongs to the pyridoxine kinase family.</text>
</comment>
<reference evidence="8 9" key="1">
    <citation type="submission" date="2024-02" db="EMBL/GenBank/DDBJ databases">
        <authorList>
            <person name="Chen Y."/>
            <person name="Shah S."/>
            <person name="Dougan E. K."/>
            <person name="Thang M."/>
            <person name="Chan C."/>
        </authorList>
    </citation>
    <scope>NUCLEOTIDE SEQUENCE [LARGE SCALE GENOMIC DNA]</scope>
</reference>
<feature type="domain" description="Pyridoxamine kinase/Phosphomethylpyrimidine kinase" evidence="7">
    <location>
        <begin position="104"/>
        <end position="261"/>
    </location>
</feature>
<evidence type="ECO:0000313" key="9">
    <source>
        <dbReference type="Proteomes" id="UP001642464"/>
    </source>
</evidence>
<evidence type="ECO:0000256" key="3">
    <source>
        <dbReference type="ARBA" id="ARBA00022679"/>
    </source>
</evidence>
<dbReference type="Gene3D" id="3.40.1190.20">
    <property type="match status" value="1"/>
</dbReference>
<evidence type="ECO:0000256" key="2">
    <source>
        <dbReference type="ARBA" id="ARBA00012104"/>
    </source>
</evidence>
<organism evidence="8 9">
    <name type="scientific">Durusdinium trenchii</name>
    <dbReference type="NCBI Taxonomy" id="1381693"/>
    <lineage>
        <taxon>Eukaryota</taxon>
        <taxon>Sar</taxon>
        <taxon>Alveolata</taxon>
        <taxon>Dinophyceae</taxon>
        <taxon>Suessiales</taxon>
        <taxon>Symbiodiniaceae</taxon>
        <taxon>Durusdinium</taxon>
    </lineage>
</organism>
<dbReference type="Proteomes" id="UP001642464">
    <property type="component" value="Unassembled WGS sequence"/>
</dbReference>
<protein>
    <recommendedName>
        <fullName evidence="2">pyridoxal kinase</fullName>
        <ecNumber evidence="2">2.7.1.35</ecNumber>
    </recommendedName>
</protein>
<keyword evidence="3" id="KW-0808">Transferase</keyword>
<keyword evidence="5" id="KW-0418">Kinase</keyword>
<accession>A0ABP0QZR9</accession>
<comment type="caution">
    <text evidence="8">The sequence shown here is derived from an EMBL/GenBank/DDBJ whole genome shotgun (WGS) entry which is preliminary data.</text>
</comment>
<keyword evidence="6" id="KW-0067">ATP-binding</keyword>
<dbReference type="EC" id="2.7.1.35" evidence="2"/>
<dbReference type="PANTHER" id="PTHR10534">
    <property type="entry name" value="PYRIDOXAL KINASE"/>
    <property type="match status" value="1"/>
</dbReference>